<dbReference type="GO" id="GO:0016787">
    <property type="term" value="F:hydrolase activity"/>
    <property type="evidence" value="ECO:0007669"/>
    <property type="project" value="InterPro"/>
</dbReference>
<dbReference type="PANTHER" id="PTHR47396:SF1">
    <property type="entry name" value="ATP-DEPENDENT HELICASE IRC3-RELATED"/>
    <property type="match status" value="1"/>
</dbReference>
<dbReference type="PANTHER" id="PTHR47396">
    <property type="entry name" value="TYPE I RESTRICTION ENZYME ECOKI R PROTEIN"/>
    <property type="match status" value="1"/>
</dbReference>
<dbReference type="Pfam" id="PF26350">
    <property type="entry name" value="DUF8090"/>
    <property type="match status" value="1"/>
</dbReference>
<dbReference type="InterPro" id="IPR050742">
    <property type="entry name" value="Helicase_Restrict-Modif_Enz"/>
</dbReference>
<dbReference type="SMART" id="SM00487">
    <property type="entry name" value="DEXDc"/>
    <property type="match status" value="1"/>
</dbReference>
<keyword evidence="4" id="KW-0378">Hydrolase</keyword>
<dbReference type="RefSeq" id="WP_126989983.1">
    <property type="nucleotide sequence ID" value="NZ_JTFC01000025.1"/>
</dbReference>
<dbReference type="InterPro" id="IPR027417">
    <property type="entry name" value="P-loop_NTPase"/>
</dbReference>
<sequence>MEARQQLVEALEKGFMNDAIVANERLQPRLLSNNANGQVLPTLLQELATCHSFTISVAFITSSGLVMLKSVLQDLALKGVRGRILTSTYLGFNNPKAFEELMKIPNVDVRLTSIPGFHAKGYIFDQGSYETLIVGSSNLTDSALKTNYEWNVKLNSLSQGDLIQRFNEQFEHAWKDATPLSQQWIDMYRQTYKPMPKRQVTPFPLLPGQVAEAALAASFETEPTAGYVTITPNKMQTQALAQIQQVRDSGEKRALVVSATGTGKTYLSAFDVRQYAPKKMLFIVHREQILEKAMSDYQKVLGGDKADYGKFVGSTQQTDARYLFATIQTLSKPENLARFDREAFDYILIDEVHKAGAPSYLRLLDYFEPAFLLGMTATPERTDQFNIFELFDYNIAYEIRLQEALEEEMLCPFHYFGVTDFERDDYVIDENMSIDQLMLDERVNHVIEKVEYYGHAGDAVKGLIFCSRKEEAKQLSQKLNARGYRTMPLTGEDSTDVREAVVEKLEAGELDYILTVDVFNEGIDIPVVNQIVMLRQTQSSIIFIQQLGRGLRKHDSKDYVVILDFIGNYKNNYMIPMALAGDNTYNKDNLRRNTMDMAYIKGVSSVHFEEIAKNRIFEAINQKTLITIRELKAQFEQLSNRLGHQPMLIEFIEHHSVDPEVLLTKRPNYHEFLMYVDKDLAALPASQNTMLTFLSQELIDGKRMHELLLLKALIAQPTVSKAQYIELLQQHELTYDEETITSVERFLDLSFFVSSNRTKYADALMLEVHEDMYTRTSSFEVALKNDLFIRYVEDIFACANEKSTRYAYEQLKVGEKYSRKDYCRLMNWSSDMSATMYGYKIDEPTNTCPLFITYHKDDSLSSETLYEDELLNPSTLKWFTRPNNRVNSKQVERILHSPDLRIDVFIKKEGGEGTDYFYLGKAKPNVESAEDIQLMHKGVMKPYVTLNFELEAPVPEAIYRYLVGV</sequence>
<dbReference type="Pfam" id="PF11907">
    <property type="entry name" value="DUF3427"/>
    <property type="match status" value="1"/>
</dbReference>
<dbReference type="CDD" id="cd18799">
    <property type="entry name" value="SF2_C_EcoAI-like"/>
    <property type="match status" value="1"/>
</dbReference>
<dbReference type="Pfam" id="PF00271">
    <property type="entry name" value="Helicase_C"/>
    <property type="match status" value="1"/>
</dbReference>
<dbReference type="PROSITE" id="PS50035">
    <property type="entry name" value="PLD"/>
    <property type="match status" value="1"/>
</dbReference>
<dbReference type="Pfam" id="PF04851">
    <property type="entry name" value="ResIII"/>
    <property type="match status" value="1"/>
</dbReference>
<protein>
    <submittedName>
        <fullName evidence="4">Helicase</fullName>
    </submittedName>
</protein>
<dbReference type="SUPFAM" id="SSF52540">
    <property type="entry name" value="P-loop containing nucleoside triphosphate hydrolases"/>
    <property type="match status" value="1"/>
</dbReference>
<dbReference type="CDD" id="cd09204">
    <property type="entry name" value="PLDc_N_DEXD_b2"/>
    <property type="match status" value="1"/>
</dbReference>
<evidence type="ECO:0000259" key="1">
    <source>
        <dbReference type="PROSITE" id="PS50035"/>
    </source>
</evidence>
<dbReference type="InterPro" id="IPR058403">
    <property type="entry name" value="DUF8090"/>
</dbReference>
<dbReference type="InterPro" id="IPR014001">
    <property type="entry name" value="Helicase_ATP-bd"/>
</dbReference>
<keyword evidence="4" id="KW-0347">Helicase</keyword>
<dbReference type="PROSITE" id="PS51194">
    <property type="entry name" value="HELICASE_CTER"/>
    <property type="match status" value="1"/>
</dbReference>
<dbReference type="Proteomes" id="UP000288623">
    <property type="component" value="Unassembled WGS sequence"/>
</dbReference>
<accession>A0A433RVX9</accession>
<dbReference type="InterPro" id="IPR025202">
    <property type="entry name" value="PLD-like_dom"/>
</dbReference>
<dbReference type="GO" id="GO:0005524">
    <property type="term" value="F:ATP binding"/>
    <property type="evidence" value="ECO:0007669"/>
    <property type="project" value="InterPro"/>
</dbReference>
<dbReference type="Gene3D" id="3.30.870.10">
    <property type="entry name" value="Endonuclease Chain A"/>
    <property type="match status" value="1"/>
</dbReference>
<dbReference type="GO" id="GO:0006793">
    <property type="term" value="P:phosphorus metabolic process"/>
    <property type="evidence" value="ECO:0007669"/>
    <property type="project" value="UniProtKB-ARBA"/>
</dbReference>
<feature type="domain" description="PLD phosphodiesterase" evidence="1">
    <location>
        <begin position="118"/>
        <end position="143"/>
    </location>
</feature>
<dbReference type="GO" id="GO:0005829">
    <property type="term" value="C:cytosol"/>
    <property type="evidence" value="ECO:0007669"/>
    <property type="project" value="TreeGrafter"/>
</dbReference>
<dbReference type="GO" id="GO:0003677">
    <property type="term" value="F:DNA binding"/>
    <property type="evidence" value="ECO:0007669"/>
    <property type="project" value="InterPro"/>
</dbReference>
<dbReference type="OrthoDB" id="9802848at2"/>
<dbReference type="EMBL" id="JTFC01000025">
    <property type="protein sequence ID" value="RUS57430.1"/>
    <property type="molecule type" value="Genomic_DNA"/>
</dbReference>
<proteinExistence type="predicted"/>
<keyword evidence="5" id="KW-1185">Reference proteome</keyword>
<dbReference type="AlphaFoldDB" id="A0A433RVX9"/>
<dbReference type="InterPro" id="IPR021835">
    <property type="entry name" value="DUF3427"/>
</dbReference>
<evidence type="ECO:0000259" key="2">
    <source>
        <dbReference type="PROSITE" id="PS51192"/>
    </source>
</evidence>
<dbReference type="InterPro" id="IPR001650">
    <property type="entry name" value="Helicase_C-like"/>
</dbReference>
<keyword evidence="4" id="KW-0547">Nucleotide-binding</keyword>
<dbReference type="SMART" id="SM00490">
    <property type="entry name" value="HELICc"/>
    <property type="match status" value="1"/>
</dbReference>
<dbReference type="Gene3D" id="3.40.50.300">
    <property type="entry name" value="P-loop containing nucleotide triphosphate hydrolases"/>
    <property type="match status" value="2"/>
</dbReference>
<dbReference type="SUPFAM" id="SSF56024">
    <property type="entry name" value="Phospholipase D/nuclease"/>
    <property type="match status" value="1"/>
</dbReference>
<dbReference type="InterPro" id="IPR006935">
    <property type="entry name" value="Helicase/UvrB_N"/>
</dbReference>
<organism evidence="4 5">
    <name type="scientific">Candidatus Kurthia intestinigallinarum</name>
    <dbReference type="NCBI Taxonomy" id="1562256"/>
    <lineage>
        <taxon>Bacteria</taxon>
        <taxon>Bacillati</taxon>
        <taxon>Bacillota</taxon>
        <taxon>Bacilli</taxon>
        <taxon>Bacillales</taxon>
        <taxon>Caryophanaceae</taxon>
        <taxon>Kurthia</taxon>
    </lineage>
</organism>
<dbReference type="CDD" id="cd18032">
    <property type="entry name" value="DEXHc_RE_I_III_res"/>
    <property type="match status" value="1"/>
</dbReference>
<feature type="domain" description="Helicase C-terminal" evidence="3">
    <location>
        <begin position="438"/>
        <end position="598"/>
    </location>
</feature>
<dbReference type="PROSITE" id="PS51192">
    <property type="entry name" value="HELICASE_ATP_BIND_1"/>
    <property type="match status" value="1"/>
</dbReference>
<keyword evidence="4" id="KW-0067">ATP-binding</keyword>
<dbReference type="Pfam" id="PF13091">
    <property type="entry name" value="PLDc_2"/>
    <property type="match status" value="1"/>
</dbReference>
<dbReference type="GO" id="GO:0004386">
    <property type="term" value="F:helicase activity"/>
    <property type="evidence" value="ECO:0007669"/>
    <property type="project" value="UniProtKB-KW"/>
</dbReference>
<name>A0A433RVX9_9BACL</name>
<feature type="domain" description="Helicase ATP-binding" evidence="2">
    <location>
        <begin position="245"/>
        <end position="397"/>
    </location>
</feature>
<gene>
    <name evidence="4" type="ORF">QI30_05770</name>
</gene>
<dbReference type="InterPro" id="IPR001736">
    <property type="entry name" value="PLipase_D/transphosphatidylase"/>
</dbReference>
<comment type="caution">
    <text evidence="4">The sequence shown here is derived from an EMBL/GenBank/DDBJ whole genome shotgun (WGS) entry which is preliminary data.</text>
</comment>
<reference evidence="4 5" key="1">
    <citation type="submission" date="2014-11" db="EMBL/GenBank/DDBJ databases">
        <title>Genome sequence and analysis of novel Kurthia sp.</title>
        <authorList>
            <person name="Lawson J.N."/>
            <person name="Gonzalez J.E."/>
            <person name="Rinauldi L."/>
            <person name="Xuan Z."/>
            <person name="Firman A."/>
            <person name="Shaddox L."/>
            <person name="Trudeau A."/>
            <person name="Shah S."/>
            <person name="Reiman D."/>
        </authorList>
    </citation>
    <scope>NUCLEOTIDE SEQUENCE [LARGE SCALE GENOMIC DNA]</scope>
    <source>
        <strain evidence="4 5">3B1D</strain>
    </source>
</reference>
<evidence type="ECO:0000313" key="4">
    <source>
        <dbReference type="EMBL" id="RUS57430.1"/>
    </source>
</evidence>
<evidence type="ECO:0000259" key="3">
    <source>
        <dbReference type="PROSITE" id="PS51194"/>
    </source>
</evidence>
<evidence type="ECO:0000313" key="5">
    <source>
        <dbReference type="Proteomes" id="UP000288623"/>
    </source>
</evidence>